<dbReference type="InterPro" id="IPR036291">
    <property type="entry name" value="NAD(P)-bd_dom_sf"/>
</dbReference>
<dbReference type="GO" id="GO:0016616">
    <property type="term" value="F:oxidoreductase activity, acting on the CH-OH group of donors, NAD or NADP as acceptor"/>
    <property type="evidence" value="ECO:0007669"/>
    <property type="project" value="TreeGrafter"/>
</dbReference>
<organism evidence="2 3">
    <name type="scientific">Coprinopsis marcescibilis</name>
    <name type="common">Agaric fungus</name>
    <name type="synonym">Psathyrella marcescibilis</name>
    <dbReference type="NCBI Taxonomy" id="230819"/>
    <lineage>
        <taxon>Eukaryota</taxon>
        <taxon>Fungi</taxon>
        <taxon>Dikarya</taxon>
        <taxon>Basidiomycota</taxon>
        <taxon>Agaricomycotina</taxon>
        <taxon>Agaricomycetes</taxon>
        <taxon>Agaricomycetidae</taxon>
        <taxon>Agaricales</taxon>
        <taxon>Agaricineae</taxon>
        <taxon>Psathyrellaceae</taxon>
        <taxon>Coprinopsis</taxon>
    </lineage>
</organism>
<evidence type="ECO:0000313" key="3">
    <source>
        <dbReference type="Proteomes" id="UP000307440"/>
    </source>
</evidence>
<accession>A0A5C3KNR6</accession>
<dbReference type="InterPro" id="IPR052184">
    <property type="entry name" value="SDR_enzymes"/>
</dbReference>
<dbReference type="SUPFAM" id="SSF51735">
    <property type="entry name" value="NAD(P)-binding Rossmann-fold domains"/>
    <property type="match status" value="1"/>
</dbReference>
<keyword evidence="3" id="KW-1185">Reference proteome</keyword>
<dbReference type="PRINTS" id="PR00081">
    <property type="entry name" value="GDHRDH"/>
</dbReference>
<name>A0A5C3KNR6_COPMA</name>
<protein>
    <submittedName>
        <fullName evidence="2">Oxidoreductase</fullName>
    </submittedName>
</protein>
<dbReference type="PANTHER" id="PTHR45458">
    <property type="entry name" value="SHORT-CHAIN DEHYDROGENASE/REDUCTASE SDR"/>
    <property type="match status" value="1"/>
</dbReference>
<reference evidence="2 3" key="1">
    <citation type="journal article" date="2019" name="Nat. Ecol. Evol.">
        <title>Megaphylogeny resolves global patterns of mushroom evolution.</title>
        <authorList>
            <person name="Varga T."/>
            <person name="Krizsan K."/>
            <person name="Foldi C."/>
            <person name="Dima B."/>
            <person name="Sanchez-Garcia M."/>
            <person name="Sanchez-Ramirez S."/>
            <person name="Szollosi G.J."/>
            <person name="Szarkandi J.G."/>
            <person name="Papp V."/>
            <person name="Albert L."/>
            <person name="Andreopoulos W."/>
            <person name="Angelini C."/>
            <person name="Antonin V."/>
            <person name="Barry K.W."/>
            <person name="Bougher N.L."/>
            <person name="Buchanan P."/>
            <person name="Buyck B."/>
            <person name="Bense V."/>
            <person name="Catcheside P."/>
            <person name="Chovatia M."/>
            <person name="Cooper J."/>
            <person name="Damon W."/>
            <person name="Desjardin D."/>
            <person name="Finy P."/>
            <person name="Geml J."/>
            <person name="Haridas S."/>
            <person name="Hughes K."/>
            <person name="Justo A."/>
            <person name="Karasinski D."/>
            <person name="Kautmanova I."/>
            <person name="Kiss B."/>
            <person name="Kocsube S."/>
            <person name="Kotiranta H."/>
            <person name="LaButti K.M."/>
            <person name="Lechner B.E."/>
            <person name="Liimatainen K."/>
            <person name="Lipzen A."/>
            <person name="Lukacs Z."/>
            <person name="Mihaltcheva S."/>
            <person name="Morgado L.N."/>
            <person name="Niskanen T."/>
            <person name="Noordeloos M.E."/>
            <person name="Ohm R.A."/>
            <person name="Ortiz-Santana B."/>
            <person name="Ovrebo C."/>
            <person name="Racz N."/>
            <person name="Riley R."/>
            <person name="Savchenko A."/>
            <person name="Shiryaev A."/>
            <person name="Soop K."/>
            <person name="Spirin V."/>
            <person name="Szebenyi C."/>
            <person name="Tomsovsky M."/>
            <person name="Tulloss R.E."/>
            <person name="Uehling J."/>
            <person name="Grigoriev I.V."/>
            <person name="Vagvolgyi C."/>
            <person name="Papp T."/>
            <person name="Martin F.M."/>
            <person name="Miettinen O."/>
            <person name="Hibbett D.S."/>
            <person name="Nagy L.G."/>
        </authorList>
    </citation>
    <scope>NUCLEOTIDE SEQUENCE [LARGE SCALE GENOMIC DNA]</scope>
    <source>
        <strain evidence="2 3">CBS 121175</strain>
    </source>
</reference>
<gene>
    <name evidence="2" type="ORF">FA15DRAFT_671821</name>
</gene>
<dbReference type="Proteomes" id="UP000307440">
    <property type="component" value="Unassembled WGS sequence"/>
</dbReference>
<evidence type="ECO:0000256" key="1">
    <source>
        <dbReference type="SAM" id="SignalP"/>
    </source>
</evidence>
<dbReference type="InterPro" id="IPR002347">
    <property type="entry name" value="SDR_fam"/>
</dbReference>
<dbReference type="PANTHER" id="PTHR45458:SF2">
    <property type="entry name" value="OXIDOREDUCTASE, SHORT CHAIN DEHYDROGENASE_REDUCTASE FAMILY SUPERFAMILY (AFU_ORTHOLOGUE AFUA_3G13450)"/>
    <property type="match status" value="1"/>
</dbReference>
<dbReference type="Pfam" id="PF00106">
    <property type="entry name" value="adh_short"/>
    <property type="match status" value="1"/>
</dbReference>
<keyword evidence="1" id="KW-0732">Signal</keyword>
<proteinExistence type="predicted"/>
<dbReference type="OrthoDB" id="7289984at2759"/>
<feature type="signal peptide" evidence="1">
    <location>
        <begin position="1"/>
        <end position="18"/>
    </location>
</feature>
<dbReference type="CDD" id="cd05325">
    <property type="entry name" value="carb_red_sniffer_like_SDR_c"/>
    <property type="match status" value="1"/>
</dbReference>
<dbReference type="EMBL" id="ML210248">
    <property type="protein sequence ID" value="TFK22151.1"/>
    <property type="molecule type" value="Genomic_DNA"/>
</dbReference>
<sequence>MPTALIIGASRGLGLALATQLGNDPNYNGSTGTTFATVRSESFDSTNLPQSVVVIKGVDLNSPEDAGRGIAQAIQSNGIKSLDLVIINAGVFVAETLDAPKYEAEAEMYKVVAIAPVFLAHHLHKANLFSNPSKLVLITTEGGSISLRTQEEGGGNYGHHGSKAAANMVGRLLSIDLKDSGVTVVMIHPGFMRTEMTKAVGYDKYWDAGGAVLPSEAAASALSFVSSVNPDQTGTFWAPRGPRDIGEAERVLGKNLPTPLQLPW</sequence>
<dbReference type="AlphaFoldDB" id="A0A5C3KNR6"/>
<feature type="chain" id="PRO_5023060077" evidence="1">
    <location>
        <begin position="19"/>
        <end position="264"/>
    </location>
</feature>
<dbReference type="Gene3D" id="3.40.50.720">
    <property type="entry name" value="NAD(P)-binding Rossmann-like Domain"/>
    <property type="match status" value="1"/>
</dbReference>
<evidence type="ECO:0000313" key="2">
    <source>
        <dbReference type="EMBL" id="TFK22151.1"/>
    </source>
</evidence>